<gene>
    <name evidence="3" type="ORF">DJ90_1584</name>
</gene>
<feature type="region of interest" description="Disordered" evidence="1">
    <location>
        <begin position="340"/>
        <end position="400"/>
    </location>
</feature>
<feature type="region of interest" description="Disordered" evidence="1">
    <location>
        <begin position="222"/>
        <end position="243"/>
    </location>
</feature>
<dbReference type="HOGENOM" id="CLU_251878_0_0_9"/>
<dbReference type="EMBL" id="JMQA01000029">
    <property type="protein sequence ID" value="KFN08449.1"/>
    <property type="molecule type" value="Genomic_DNA"/>
</dbReference>
<dbReference type="GO" id="GO:0006352">
    <property type="term" value="P:DNA-templated transcription initiation"/>
    <property type="evidence" value="ECO:0007669"/>
    <property type="project" value="InterPro"/>
</dbReference>
<dbReference type="Proteomes" id="UP000029278">
    <property type="component" value="Unassembled WGS sequence"/>
</dbReference>
<feature type="compositionally biased region" description="Low complexity" evidence="1">
    <location>
        <begin position="226"/>
        <end position="240"/>
    </location>
</feature>
<evidence type="ECO:0000256" key="1">
    <source>
        <dbReference type="SAM" id="MobiDB-lite"/>
    </source>
</evidence>
<evidence type="ECO:0000313" key="3">
    <source>
        <dbReference type="EMBL" id="KFN08449.1"/>
    </source>
</evidence>
<evidence type="ECO:0000313" key="4">
    <source>
        <dbReference type="Proteomes" id="UP000029278"/>
    </source>
</evidence>
<dbReference type="InterPro" id="IPR013324">
    <property type="entry name" value="RNA_pol_sigma_r3/r4-like"/>
</dbReference>
<proteinExistence type="predicted"/>
<protein>
    <submittedName>
        <fullName evidence="3">Sigma-70, region 4 family protein</fullName>
    </submittedName>
</protein>
<dbReference type="InterPro" id="IPR036388">
    <property type="entry name" value="WH-like_DNA-bd_sf"/>
</dbReference>
<comment type="caution">
    <text evidence="3">The sequence shown here is derived from an EMBL/GenBank/DDBJ whole genome shotgun (WGS) entry which is preliminary data.</text>
</comment>
<evidence type="ECO:0000259" key="2">
    <source>
        <dbReference type="Pfam" id="PF04545"/>
    </source>
</evidence>
<sequence length="1458" mass="166363">MLPKRVLLEVYSGSKAYKTFRGIAMERSNFIFLQELHPELATLAQQAENSIWLNPRGTLTQGRLFGELLAKTISVQEKVEPVFSISQSERLHKMAREGLLSEEIRDKFEWLRRSGNTAAHSSREIHADLALTAHRHMFELASWYVEVYGPVAMELPVYQMPLQQQEPVVQPVEIIKPAMDPELVEKVVSDQLESRLLPALDEKFRSIEEALLRMTEVRSAGPLNEPEASAPAQTAAARQQPVKEASLSSEYSADKVEIADILQKRGFNLVDKRPFGGALWVVGGWELKQALGEWHGQGIYFRFARNGSNSTKRQPAWFLLGKNPSAERWIIPFSEGGKQAARSPASAKMQSEENTPAEAAEVVAEMPVQTQAATEQPVESPIQQETAETGGEPKTDSVSIPQHLRGQTLQGYVSARLADLSASMGATVFGDWNEERLLQLYEQQPKLLHDVMVQLWFFGFQFTGKLGRFLKLQHDPDEPHIGELQEGILLDLLLTPDVCRLLQRFGIIKSYQLSGIPVSSLAWLLRGRHEETVARLEGIKRVEQPAGKDEVDEENDPSDKQNLLLFRVNGQELVLPDHFREMRIADLQFQGCNALLRGIQEQWHITAIGELPEALSVLPTKIKGVGTTAVMKFFEQLKDFAVEGTIRSVAVEALPATHEPVRTAGSIKWQTKSFNVSDADMEMSLEEAFVNDKLKFISRLNASGIRTVGQLPSRLEQLLSYPGVRGPAVAKFYDQLCEILNKLRLQREREQTWSRLSMEERMTQAIHETLQSWQLWLAGQDSKRGTVRNLEILKFRWNSQKSGRKATLEETGQQFGLTRERIRQIVLKQHEKLKKDLLQVARALKEAFAAGCGFFYFPMDIKGSFEHDLIVDILDAEGFTYLDAYGWWSKKFRSELETLQRQLRQDLKSLYKGVLVAEHEYRSKIDELSVQYQVPPPLLMRLAEHFITPVLENFVMLSGSTKADMVEVLLRRYPDGVEVYKKADELLQAAETIWPGEFEKEREIYSVLTRDEFSDIAYLWGRGTYIHQSFVTPDIGLIQEISSAVEALLVQRSPISVGHIFEKYEDVLQAARIPNEYALYAMLRKYGSSALQLRKFPHIWHESDGFQLNNAEMIKSYIREINQPVSREQLKEEFVSRRGWKYFTVDFNLASDPDFVRADFGIIGLKEFYPLGESEFQPLFTKLQNLISGSAVVHIGRLFDEMRDYCRSFGIESTYTLYDLLQLEADERFIFARYPLVALAGQEWGDLNLQALTEQYVLEQGTLVPREQLWQWLTEELGARESTLDLVLSNSRSIIYYTRGQYGEYVHRDTIGWTPEKENALVDWANLNLITASANGKPFILAEQLLLQEKLPELLNGLSWSEDLLIDLLKKSDKVRLTGSYDAIILAKEQSQIQTEADFVAYILKSFFNGKALATELYRKLAELRYSKDGKFLYATLKMMEEGNAPFRFEDEYVVLNE</sequence>
<accession>A0A090ZAZ4</accession>
<organism evidence="3 4">
    <name type="scientific">Paenibacillus macerans</name>
    <name type="common">Bacillus macerans</name>
    <dbReference type="NCBI Taxonomy" id="44252"/>
    <lineage>
        <taxon>Bacteria</taxon>
        <taxon>Bacillati</taxon>
        <taxon>Bacillota</taxon>
        <taxon>Bacilli</taxon>
        <taxon>Bacillales</taxon>
        <taxon>Paenibacillaceae</taxon>
        <taxon>Paenibacillus</taxon>
    </lineage>
</organism>
<dbReference type="STRING" id="44252.DJ90_1584"/>
<reference evidence="3 4" key="1">
    <citation type="submission" date="2014-04" db="EMBL/GenBank/DDBJ databases">
        <authorList>
            <person name="Bishop-Lilly K.A."/>
            <person name="Broomall S.M."/>
            <person name="Chain P.S."/>
            <person name="Chertkov O."/>
            <person name="Coyne S.R."/>
            <person name="Daligault H.E."/>
            <person name="Davenport K.W."/>
            <person name="Erkkila T."/>
            <person name="Frey K.G."/>
            <person name="Gibbons H.S."/>
            <person name="Gu W."/>
            <person name="Jaissle J."/>
            <person name="Johnson S.L."/>
            <person name="Koroleva G.I."/>
            <person name="Ladner J.T."/>
            <person name="Lo C.-C."/>
            <person name="Minogue T.D."/>
            <person name="Munk C."/>
            <person name="Palacios G.F."/>
            <person name="Redden C.L."/>
            <person name="Rosenzweig C.N."/>
            <person name="Scholz M.B."/>
            <person name="Teshima H."/>
            <person name="Xu Y."/>
        </authorList>
    </citation>
    <scope>NUCLEOTIDE SEQUENCE [LARGE SCALE GENOMIC DNA]</scope>
    <source>
        <strain evidence="3 4">8244</strain>
    </source>
</reference>
<dbReference type="OrthoDB" id="9802848at2"/>
<keyword evidence="4" id="KW-1185">Reference proteome</keyword>
<dbReference type="SUPFAM" id="SSF88659">
    <property type="entry name" value="Sigma3 and sigma4 domains of RNA polymerase sigma factors"/>
    <property type="match status" value="1"/>
</dbReference>
<dbReference type="Gene3D" id="1.10.10.10">
    <property type="entry name" value="Winged helix-like DNA-binding domain superfamily/Winged helix DNA-binding domain"/>
    <property type="match status" value="1"/>
</dbReference>
<dbReference type="PATRIC" id="fig|44252.3.peg.3203"/>
<dbReference type="InterPro" id="IPR007630">
    <property type="entry name" value="RNA_pol_sigma70_r4"/>
</dbReference>
<dbReference type="Pfam" id="PF04545">
    <property type="entry name" value="Sigma70_r4"/>
    <property type="match status" value="1"/>
</dbReference>
<feature type="domain" description="RNA polymerase sigma-70 region 4" evidence="2">
    <location>
        <begin position="790"/>
        <end position="834"/>
    </location>
</feature>
<dbReference type="GO" id="GO:0003700">
    <property type="term" value="F:DNA-binding transcription factor activity"/>
    <property type="evidence" value="ECO:0007669"/>
    <property type="project" value="InterPro"/>
</dbReference>
<name>A0A090ZAZ4_PAEMA</name>